<comment type="cofactor">
    <cofactor evidence="1">
        <name>Mg(2+)</name>
        <dbReference type="ChEBI" id="CHEBI:18420"/>
    </cofactor>
</comment>
<evidence type="ECO:0000259" key="14">
    <source>
        <dbReference type="SMART" id="SM00861"/>
    </source>
</evidence>
<dbReference type="Pfam" id="PF13292">
    <property type="entry name" value="DXP_synthase_N"/>
    <property type="match status" value="1"/>
</dbReference>
<name>A0AAN9EDJ8_CROPI</name>
<protein>
    <recommendedName>
        <fullName evidence="6">1-deoxy-D-xylulose-5-phosphate synthase</fullName>
        <ecNumber evidence="6">2.2.1.7</ecNumber>
    </recommendedName>
</protein>
<dbReference type="Gene3D" id="3.40.50.970">
    <property type="match status" value="2"/>
</dbReference>
<dbReference type="PROSITE" id="PS00801">
    <property type="entry name" value="TRANSKETOLASE_1"/>
    <property type="match status" value="1"/>
</dbReference>
<dbReference type="InterPro" id="IPR005477">
    <property type="entry name" value="Dxylulose-5-P_synthase"/>
</dbReference>
<dbReference type="CDD" id="cd07033">
    <property type="entry name" value="TPP_PYR_DXS_TK_like"/>
    <property type="match status" value="1"/>
</dbReference>
<evidence type="ECO:0000256" key="5">
    <source>
        <dbReference type="ARBA" id="ARBA00011738"/>
    </source>
</evidence>
<dbReference type="HAMAP" id="MF_00315">
    <property type="entry name" value="DXP_synth"/>
    <property type="match status" value="1"/>
</dbReference>
<comment type="cofactor">
    <cofactor evidence="2">
        <name>thiamine diphosphate</name>
        <dbReference type="ChEBI" id="CHEBI:58937"/>
    </cofactor>
</comment>
<keyword evidence="9" id="KW-0460">Magnesium</keyword>
<dbReference type="InterPro" id="IPR005475">
    <property type="entry name" value="Transketolase-like_Pyr-bd"/>
</dbReference>
<comment type="subunit">
    <text evidence="5">Homodimer.</text>
</comment>
<comment type="similarity">
    <text evidence="4">Belongs to the transketolase family. DXPS subfamily.</text>
</comment>
<proteinExistence type="inferred from homology"/>
<reference evidence="15 16" key="1">
    <citation type="submission" date="2024-01" db="EMBL/GenBank/DDBJ databases">
        <title>The genomes of 5 underutilized Papilionoideae crops provide insights into root nodulation and disease resistanc.</title>
        <authorList>
            <person name="Yuan L."/>
        </authorList>
    </citation>
    <scope>NUCLEOTIDE SEQUENCE [LARGE SCALE GENOMIC DNA]</scope>
    <source>
        <strain evidence="15">ZHUSHIDOU_FW_LH</strain>
        <tissue evidence="15">Leaf</tissue>
    </source>
</reference>
<keyword evidence="10" id="KW-0784">Thiamine biosynthesis</keyword>
<dbReference type="GO" id="GO:0046872">
    <property type="term" value="F:metal ion binding"/>
    <property type="evidence" value="ECO:0007669"/>
    <property type="project" value="UniProtKB-KW"/>
</dbReference>
<keyword evidence="12" id="KW-0414">Isoprene biosynthesis</keyword>
<dbReference type="PANTHER" id="PTHR43322:SF4">
    <property type="entry name" value="1-DEOXY-D-XYLULOSE-5-PHOSPHATE SYNTHASE 2, CHLOROPLASTIC-RELATED"/>
    <property type="match status" value="1"/>
</dbReference>
<evidence type="ECO:0000256" key="2">
    <source>
        <dbReference type="ARBA" id="ARBA00001964"/>
    </source>
</evidence>
<dbReference type="PROSITE" id="PS00802">
    <property type="entry name" value="TRANSKETOLASE_2"/>
    <property type="match status" value="1"/>
</dbReference>
<dbReference type="CDD" id="cd02007">
    <property type="entry name" value="TPP_DXS"/>
    <property type="match status" value="1"/>
</dbReference>
<sequence length="712" mass="77081">MALCNTFLNPNQSLLAGSTTRFPSHHGCTKQLCVRASVSNSDDGERTIIKKEKDGWIINFSDKKPATPLLDTINYPLHMKNLSIQDLEQLAAELRADVVHTVSNIGGHLSSNLGVIELSVALHHVFNTPEDKIIWDVGHQAYPHKILTGRRSRMHTIRKTSGLAGFPKRDENVHDAFGTGHSSTSISAGLGMAIARDLLGKDNSIISVIGDGAMTAGQAYEAMNNAGFLDANMIIILNDNKQVSLPTATLDGPATPVGALSRNLSKIQASTKFRKLRETAKNITKQMGAQTHQVAAKVDEYARGLISGSGSTFFEELGLYYIGPVDGHNIEDLVTIFEEVKAMPAPGPILIHVVTEKGKGYPPAEAAADKMHGVVKFDPPSGQQYKSKSTTLSYTQYFAEALIKEAEVDKKIVGIHAAMGGGTGLNYFQKRFPERCFDTGIAEQHAVTFAAGLAAEGLKPFCAIYSSFLQRGYDQVVHDVDLQKLPVRFAMDRAGLVGADGPTHCGAFDVTYMACLPNMVVMAPSDETELIHMVATAAAIDDRPSCFRFPRGNGIGSILPLDNKGTPLEIGKGRIMMEGSRVAILGYGSMVPRCQEAAQMLKTLDISVTVADARFCKPLDTELIKLLAKEHEFLITVEEGSIGGFGSHVSQYLSISGLLDGPLKWRAMTLPDRYIEHGSPQDQLEQAGLSSKHIAATILSLLERPKEALMFK</sequence>
<organism evidence="15 16">
    <name type="scientific">Crotalaria pallida</name>
    <name type="common">Smooth rattlebox</name>
    <name type="synonym">Crotalaria striata</name>
    <dbReference type="NCBI Taxonomy" id="3830"/>
    <lineage>
        <taxon>Eukaryota</taxon>
        <taxon>Viridiplantae</taxon>
        <taxon>Streptophyta</taxon>
        <taxon>Embryophyta</taxon>
        <taxon>Tracheophyta</taxon>
        <taxon>Spermatophyta</taxon>
        <taxon>Magnoliopsida</taxon>
        <taxon>eudicotyledons</taxon>
        <taxon>Gunneridae</taxon>
        <taxon>Pentapetalae</taxon>
        <taxon>rosids</taxon>
        <taxon>fabids</taxon>
        <taxon>Fabales</taxon>
        <taxon>Fabaceae</taxon>
        <taxon>Papilionoideae</taxon>
        <taxon>50 kb inversion clade</taxon>
        <taxon>genistoids sensu lato</taxon>
        <taxon>core genistoids</taxon>
        <taxon>Crotalarieae</taxon>
        <taxon>Crotalaria</taxon>
    </lineage>
</organism>
<dbReference type="NCBIfam" id="NF003933">
    <property type="entry name" value="PRK05444.2-2"/>
    <property type="match status" value="1"/>
</dbReference>
<evidence type="ECO:0000256" key="8">
    <source>
        <dbReference type="ARBA" id="ARBA00022723"/>
    </source>
</evidence>
<evidence type="ECO:0000256" key="11">
    <source>
        <dbReference type="ARBA" id="ARBA00023052"/>
    </source>
</evidence>
<dbReference type="InterPro" id="IPR033248">
    <property type="entry name" value="Transketolase_C"/>
</dbReference>
<keyword evidence="8" id="KW-0479">Metal-binding</keyword>
<comment type="catalytic activity">
    <reaction evidence="13">
        <text>D-glyceraldehyde 3-phosphate + pyruvate + H(+) = 1-deoxy-D-xylulose 5-phosphate + CO2</text>
        <dbReference type="Rhea" id="RHEA:12605"/>
        <dbReference type="ChEBI" id="CHEBI:15361"/>
        <dbReference type="ChEBI" id="CHEBI:15378"/>
        <dbReference type="ChEBI" id="CHEBI:16526"/>
        <dbReference type="ChEBI" id="CHEBI:57792"/>
        <dbReference type="ChEBI" id="CHEBI:59776"/>
        <dbReference type="EC" id="2.2.1.7"/>
    </reaction>
    <physiologicalReaction direction="left-to-right" evidence="13">
        <dbReference type="Rhea" id="RHEA:12606"/>
    </physiologicalReaction>
</comment>
<dbReference type="Pfam" id="PF02779">
    <property type="entry name" value="Transket_pyr"/>
    <property type="match status" value="1"/>
</dbReference>
<dbReference type="SUPFAM" id="SSF52922">
    <property type="entry name" value="TK C-terminal domain-like"/>
    <property type="match status" value="1"/>
</dbReference>
<keyword evidence="16" id="KW-1185">Reference proteome</keyword>
<dbReference type="GO" id="GO:0009228">
    <property type="term" value="P:thiamine biosynthetic process"/>
    <property type="evidence" value="ECO:0007669"/>
    <property type="project" value="UniProtKB-KW"/>
</dbReference>
<feature type="domain" description="Transketolase-like pyrimidine-binding" evidence="14">
    <location>
        <begin position="392"/>
        <end position="557"/>
    </location>
</feature>
<comment type="pathway">
    <text evidence="3">Metabolic intermediate biosynthesis; 1-deoxy-D-xylulose 5-phosphate biosynthesis; 1-deoxy-D-xylulose 5-phosphate from D-glyceraldehyde 3-phosphate and pyruvate: step 1/1.</text>
</comment>
<evidence type="ECO:0000313" key="16">
    <source>
        <dbReference type="Proteomes" id="UP001372338"/>
    </source>
</evidence>
<dbReference type="SMART" id="SM00861">
    <property type="entry name" value="Transket_pyr"/>
    <property type="match status" value="1"/>
</dbReference>
<dbReference type="Pfam" id="PF02780">
    <property type="entry name" value="Transketolase_C"/>
    <property type="match status" value="1"/>
</dbReference>
<gene>
    <name evidence="15" type="ORF">RIF29_36390</name>
</gene>
<keyword evidence="7" id="KW-0808">Transferase</keyword>
<evidence type="ECO:0000256" key="9">
    <source>
        <dbReference type="ARBA" id="ARBA00022842"/>
    </source>
</evidence>
<evidence type="ECO:0000256" key="4">
    <source>
        <dbReference type="ARBA" id="ARBA00011081"/>
    </source>
</evidence>
<evidence type="ECO:0000256" key="1">
    <source>
        <dbReference type="ARBA" id="ARBA00001946"/>
    </source>
</evidence>
<evidence type="ECO:0000256" key="12">
    <source>
        <dbReference type="ARBA" id="ARBA00023229"/>
    </source>
</evidence>
<comment type="caution">
    <text evidence="15">The sequence shown here is derived from an EMBL/GenBank/DDBJ whole genome shotgun (WGS) entry which is preliminary data.</text>
</comment>
<dbReference type="Gene3D" id="3.40.50.920">
    <property type="match status" value="1"/>
</dbReference>
<evidence type="ECO:0000256" key="10">
    <source>
        <dbReference type="ARBA" id="ARBA00022977"/>
    </source>
</evidence>
<dbReference type="SUPFAM" id="SSF52518">
    <property type="entry name" value="Thiamin diphosphate-binding fold (THDP-binding)"/>
    <property type="match status" value="2"/>
</dbReference>
<evidence type="ECO:0000313" key="15">
    <source>
        <dbReference type="EMBL" id="KAK7252449.1"/>
    </source>
</evidence>
<accession>A0AAN9EDJ8</accession>
<dbReference type="InterPro" id="IPR029061">
    <property type="entry name" value="THDP-binding"/>
</dbReference>
<dbReference type="NCBIfam" id="TIGR00204">
    <property type="entry name" value="dxs"/>
    <property type="match status" value="1"/>
</dbReference>
<dbReference type="GO" id="GO:0019288">
    <property type="term" value="P:isopentenyl diphosphate biosynthetic process, methylerythritol 4-phosphate pathway"/>
    <property type="evidence" value="ECO:0007669"/>
    <property type="project" value="UniProtKB-ARBA"/>
</dbReference>
<dbReference type="AlphaFoldDB" id="A0AAN9EDJ8"/>
<evidence type="ECO:0000256" key="3">
    <source>
        <dbReference type="ARBA" id="ARBA00004980"/>
    </source>
</evidence>
<dbReference type="InterPro" id="IPR020826">
    <property type="entry name" value="Transketolase_BS"/>
</dbReference>
<dbReference type="PANTHER" id="PTHR43322">
    <property type="entry name" value="1-D-DEOXYXYLULOSE 5-PHOSPHATE SYNTHASE-RELATED"/>
    <property type="match status" value="1"/>
</dbReference>
<evidence type="ECO:0000256" key="6">
    <source>
        <dbReference type="ARBA" id="ARBA00013150"/>
    </source>
</evidence>
<evidence type="ECO:0000256" key="7">
    <source>
        <dbReference type="ARBA" id="ARBA00022679"/>
    </source>
</evidence>
<dbReference type="Proteomes" id="UP001372338">
    <property type="component" value="Unassembled WGS sequence"/>
</dbReference>
<dbReference type="GO" id="GO:0008661">
    <property type="term" value="F:1-deoxy-D-xylulose-5-phosphate synthase activity"/>
    <property type="evidence" value="ECO:0007669"/>
    <property type="project" value="UniProtKB-EC"/>
</dbReference>
<keyword evidence="11" id="KW-0786">Thiamine pyrophosphate</keyword>
<dbReference type="InterPro" id="IPR009014">
    <property type="entry name" value="Transketo_C/PFOR_II"/>
</dbReference>
<dbReference type="InterPro" id="IPR049557">
    <property type="entry name" value="Transketolase_CS"/>
</dbReference>
<dbReference type="EC" id="2.2.1.7" evidence="6"/>
<dbReference type="FunFam" id="3.40.50.970:FF:000005">
    <property type="entry name" value="1-deoxy-D-xylulose-5-phosphate synthase"/>
    <property type="match status" value="1"/>
</dbReference>
<dbReference type="EMBL" id="JAYWIO010000007">
    <property type="protein sequence ID" value="KAK7252449.1"/>
    <property type="molecule type" value="Genomic_DNA"/>
</dbReference>
<dbReference type="FunFam" id="3.40.50.920:FF:000002">
    <property type="entry name" value="1-deoxy-D-xylulose-5-phosphate synthase"/>
    <property type="match status" value="1"/>
</dbReference>
<evidence type="ECO:0000256" key="13">
    <source>
        <dbReference type="ARBA" id="ARBA00050872"/>
    </source>
</evidence>
<dbReference type="GO" id="GO:0016114">
    <property type="term" value="P:terpenoid biosynthetic process"/>
    <property type="evidence" value="ECO:0007669"/>
    <property type="project" value="InterPro"/>
</dbReference>